<dbReference type="CDD" id="cd00483">
    <property type="entry name" value="HPPK"/>
    <property type="match status" value="1"/>
</dbReference>
<dbReference type="SUPFAM" id="SSF55083">
    <property type="entry name" value="6-hydroxymethyl-7,8-dihydropterin pyrophosphokinase, HPPK"/>
    <property type="match status" value="1"/>
</dbReference>
<dbReference type="Gene3D" id="3.30.70.560">
    <property type="entry name" value="7,8-Dihydro-6-hydroxymethylpterin-pyrophosphokinase HPPK"/>
    <property type="match status" value="1"/>
</dbReference>
<dbReference type="EC" id="2.7.6.3" evidence="12"/>
<evidence type="ECO:0000313" key="27">
    <source>
        <dbReference type="EMBL" id="KAJ1967917.1"/>
    </source>
</evidence>
<evidence type="ECO:0000256" key="21">
    <source>
        <dbReference type="ARBA" id="ARBA00058009"/>
    </source>
</evidence>
<dbReference type="EMBL" id="JANBPY010000260">
    <property type="protein sequence ID" value="KAJ1967917.1"/>
    <property type="molecule type" value="Genomic_DNA"/>
</dbReference>
<evidence type="ECO:0000256" key="17">
    <source>
        <dbReference type="ARBA" id="ARBA00022840"/>
    </source>
</evidence>
<dbReference type="PANTHER" id="PTHR20941:SF1">
    <property type="entry name" value="FOLIC ACID SYNTHESIS PROTEIN FOL1"/>
    <property type="match status" value="1"/>
</dbReference>
<dbReference type="Pfam" id="PF01288">
    <property type="entry name" value="HPPK"/>
    <property type="match status" value="1"/>
</dbReference>
<dbReference type="InterPro" id="IPR045031">
    <property type="entry name" value="DHP_synth-like"/>
</dbReference>
<comment type="catalytic activity">
    <reaction evidence="2">
        <text>6-hydroxymethyl-7,8-dihydropterin + ATP = (7,8-dihydropterin-6-yl)methyl diphosphate + AMP + H(+)</text>
        <dbReference type="Rhea" id="RHEA:11412"/>
        <dbReference type="ChEBI" id="CHEBI:15378"/>
        <dbReference type="ChEBI" id="CHEBI:30616"/>
        <dbReference type="ChEBI" id="CHEBI:44841"/>
        <dbReference type="ChEBI" id="CHEBI:72950"/>
        <dbReference type="ChEBI" id="CHEBI:456215"/>
        <dbReference type="EC" id="2.7.6.3"/>
    </reaction>
</comment>
<evidence type="ECO:0000256" key="15">
    <source>
        <dbReference type="ARBA" id="ARBA00022741"/>
    </source>
</evidence>
<comment type="pathway">
    <text evidence="7">Cofactor biosynthesis; tetrahydrofolate biosynthesis; 2-amino-4-hydroxy-6-hydroxymethyl-7,8-dihydropteridine diphosphate from 7,8-dihydroneopterin triphosphate: step 4/4.</text>
</comment>
<evidence type="ECO:0000256" key="25">
    <source>
        <dbReference type="SAM" id="MobiDB-lite"/>
    </source>
</evidence>
<evidence type="ECO:0000256" key="7">
    <source>
        <dbReference type="ARBA" id="ARBA00005051"/>
    </source>
</evidence>
<comment type="function">
    <text evidence="21">Catalyzes three sequential steps of tetrahydrofolate biosynthesis.</text>
</comment>
<dbReference type="PROSITE" id="PS00794">
    <property type="entry name" value="HPPK"/>
    <property type="match status" value="1"/>
</dbReference>
<sequence>MDQSRDKIIIRNLTVRNIIGVDSWERIKRQPIVISVTVDTPSIERAASNDTVADTIHYGILCKQITEFSEQSAFKSVEALAIGILQLCFQHPRCLRVRVKVEKPRALLHAKSAGVEIMRQKDHVDTSPSDPSLAQPQHEYPHPHQDCIFVRDLRLSTVVGVNPWERESTQVVVLTLRLWVHLDTTATTVHDYVPLQHNYRTIVRTVSEYVEQSSFKTVEALASAVARVSILKCCVEKITVQVEKPSALSFAEGAGVEITRTRQSLAEVDHLTQSLSQLSSDDLSELPEEDTRANREAALALYTRKYSLSQVQPPELPVLPHHAILALGSNMGNPVHYIHATLTELQSHPHIKVTNTSFLYRTAPMYLTDQNRFLNCACKIQTSLTPEQLLPTLKAIEVKMGRSLDPAHYVKNGPRPMDLDILFYDRVVLTTESLTIPHPRIAERLFVLFPLCDIAKHVEHPTLFKTCEQLLKLRCHQESPHGAIERVFPLHDQVWSWEERTYLMGILNCTPDSFSDGGRWLDIEEATKHAQNMVNDGADMVDVGGMSTRPGSEEISEDEEIGRVVPVLEKLRDRLFAAPLSIDTFRSRVAEAAIKAGASFINDISGGTRDPAILQVAAKYQVPYCLMHMRGNSQTMMSLTQYADGPGNVIKVIAAELQAAVHRALQAGIYRWNIIVDPGVGFAKTAQQDMEILRDLRQLTNPQSSPIASFPTLVGTSRKKFIGKYTGRTVPEERKWGTAATCAAAIAGGCNILRIHDVKEMRDVIKISDGVWRTQN</sequence>
<dbReference type="EC" id="4.1.2.25" evidence="11"/>
<dbReference type="PANTHER" id="PTHR20941">
    <property type="entry name" value="FOLATE SYNTHESIS PROTEINS"/>
    <property type="match status" value="1"/>
</dbReference>
<dbReference type="Proteomes" id="UP001150925">
    <property type="component" value="Unassembled WGS sequence"/>
</dbReference>
<feature type="domain" description="Pterin-binding" evidence="26">
    <location>
        <begin position="501"/>
        <end position="766"/>
    </location>
</feature>
<dbReference type="PROSITE" id="PS00792">
    <property type="entry name" value="DHPS_1"/>
    <property type="match status" value="1"/>
</dbReference>
<keyword evidence="28" id="KW-1185">Reference proteome</keyword>
<keyword evidence="20" id="KW-0511">Multifunctional enzyme</keyword>
<dbReference type="SMART" id="SM00905">
    <property type="entry name" value="FolB"/>
    <property type="match status" value="2"/>
</dbReference>
<keyword evidence="13" id="KW-0808">Transferase</keyword>
<dbReference type="InterPro" id="IPR043133">
    <property type="entry name" value="GTP-CH-I_C/QueF"/>
</dbReference>
<dbReference type="InterPro" id="IPR000489">
    <property type="entry name" value="Pterin-binding_dom"/>
</dbReference>
<dbReference type="FunFam" id="3.20.20.20:FF:000006">
    <property type="entry name" value="Dihydropteroate synthase"/>
    <property type="match status" value="1"/>
</dbReference>
<evidence type="ECO:0000256" key="5">
    <source>
        <dbReference type="ARBA" id="ARBA00004763"/>
    </source>
</evidence>
<dbReference type="InterPro" id="IPR000550">
    <property type="entry name" value="Hppk"/>
</dbReference>
<reference evidence="27" key="1">
    <citation type="submission" date="2022-07" db="EMBL/GenBank/DDBJ databases">
        <title>Phylogenomic reconstructions and comparative analyses of Kickxellomycotina fungi.</title>
        <authorList>
            <person name="Reynolds N.K."/>
            <person name="Stajich J.E."/>
            <person name="Barry K."/>
            <person name="Grigoriev I.V."/>
            <person name="Crous P."/>
            <person name="Smith M.E."/>
        </authorList>
    </citation>
    <scope>NUCLEOTIDE SEQUENCE</scope>
    <source>
        <strain evidence="27">RSA 1196</strain>
    </source>
</reference>
<dbReference type="GO" id="GO:0046656">
    <property type="term" value="P:folic acid biosynthetic process"/>
    <property type="evidence" value="ECO:0007669"/>
    <property type="project" value="UniProtKB-KW"/>
</dbReference>
<evidence type="ECO:0000256" key="20">
    <source>
        <dbReference type="ARBA" id="ARBA00023268"/>
    </source>
</evidence>
<dbReference type="NCBIfam" id="TIGR01498">
    <property type="entry name" value="folK"/>
    <property type="match status" value="1"/>
</dbReference>
<dbReference type="GO" id="GO:0016301">
    <property type="term" value="F:kinase activity"/>
    <property type="evidence" value="ECO:0007669"/>
    <property type="project" value="UniProtKB-KW"/>
</dbReference>
<dbReference type="EC" id="2.5.1.15" evidence="10"/>
<dbReference type="Pfam" id="PF02152">
    <property type="entry name" value="FolB"/>
    <property type="match status" value="2"/>
</dbReference>
<evidence type="ECO:0000256" key="4">
    <source>
        <dbReference type="ARBA" id="ARBA00001946"/>
    </source>
</evidence>
<keyword evidence="17" id="KW-0067">ATP-binding</keyword>
<dbReference type="InterPro" id="IPR006390">
    <property type="entry name" value="DHP_synth_dom"/>
</dbReference>
<evidence type="ECO:0000256" key="18">
    <source>
        <dbReference type="ARBA" id="ARBA00022842"/>
    </source>
</evidence>
<protein>
    <recommendedName>
        <fullName evidence="23">Folic acid synthesis protein FOL1</fullName>
        <ecNumber evidence="10">2.5.1.15</ecNumber>
        <ecNumber evidence="12">2.7.6.3</ecNumber>
        <ecNumber evidence="11">4.1.2.25</ecNumber>
    </recommendedName>
    <alternativeName>
        <fullName evidence="24">Folic acid synthesis protein fol1</fullName>
    </alternativeName>
</protein>
<comment type="cofactor">
    <cofactor evidence="4">
        <name>Mg(2+)</name>
        <dbReference type="ChEBI" id="CHEBI:18420"/>
    </cofactor>
</comment>
<evidence type="ECO:0000256" key="8">
    <source>
        <dbReference type="ARBA" id="ARBA00009640"/>
    </source>
</evidence>
<dbReference type="GO" id="GO:0046654">
    <property type="term" value="P:tetrahydrofolate biosynthetic process"/>
    <property type="evidence" value="ECO:0007669"/>
    <property type="project" value="TreeGrafter"/>
</dbReference>
<dbReference type="Pfam" id="PF00809">
    <property type="entry name" value="Pterin_bind"/>
    <property type="match status" value="1"/>
</dbReference>
<keyword evidence="14" id="KW-0479">Metal-binding</keyword>
<dbReference type="InterPro" id="IPR035907">
    <property type="entry name" value="Hppk_sf"/>
</dbReference>
<dbReference type="SUPFAM" id="SSF51717">
    <property type="entry name" value="Dihydropteroate synthetase-like"/>
    <property type="match status" value="1"/>
</dbReference>
<comment type="pathway">
    <text evidence="5">Cofactor biosynthesis; tetrahydrofolate biosynthesis; 7,8-dihydrofolate from 2-amino-4-hydroxy-6-hydroxymethyl-7,8-dihydropteridine diphosphate and 4-aminobenzoate: step 1/2.</text>
</comment>
<name>A0A9W8AVT5_9FUNG</name>
<dbReference type="InterPro" id="IPR006157">
    <property type="entry name" value="FolB_dom"/>
</dbReference>
<dbReference type="GO" id="GO:0004150">
    <property type="term" value="F:dihydroneopterin aldolase activity"/>
    <property type="evidence" value="ECO:0007669"/>
    <property type="project" value="UniProtKB-EC"/>
</dbReference>
<dbReference type="GO" id="GO:0003848">
    <property type="term" value="F:2-amino-4-hydroxy-6-hydroxymethyldihydropteridine diphosphokinase activity"/>
    <property type="evidence" value="ECO:0007669"/>
    <property type="project" value="UniProtKB-EC"/>
</dbReference>
<gene>
    <name evidence="27" type="primary">FOL1</name>
    <name evidence="27" type="ORF">IWQ62_001556</name>
</gene>
<accession>A0A9W8AVT5</accession>
<comment type="caution">
    <text evidence="27">The sequence shown here is derived from an EMBL/GenBank/DDBJ whole genome shotgun (WGS) entry which is preliminary data.</text>
</comment>
<dbReference type="InterPro" id="IPR011005">
    <property type="entry name" value="Dihydropteroate_synth-like_sf"/>
</dbReference>
<evidence type="ECO:0000256" key="12">
    <source>
        <dbReference type="ARBA" id="ARBA00013253"/>
    </source>
</evidence>
<dbReference type="PROSITE" id="PS00793">
    <property type="entry name" value="DHPS_2"/>
    <property type="match status" value="1"/>
</dbReference>
<evidence type="ECO:0000256" key="23">
    <source>
        <dbReference type="ARBA" id="ARBA00067568"/>
    </source>
</evidence>
<dbReference type="PROSITE" id="PS50972">
    <property type="entry name" value="PTERIN_BINDING"/>
    <property type="match status" value="1"/>
</dbReference>
<organism evidence="27 28">
    <name type="scientific">Dispira parvispora</name>
    <dbReference type="NCBI Taxonomy" id="1520584"/>
    <lineage>
        <taxon>Eukaryota</taxon>
        <taxon>Fungi</taxon>
        <taxon>Fungi incertae sedis</taxon>
        <taxon>Zoopagomycota</taxon>
        <taxon>Kickxellomycotina</taxon>
        <taxon>Dimargaritomycetes</taxon>
        <taxon>Dimargaritales</taxon>
        <taxon>Dimargaritaceae</taxon>
        <taxon>Dispira</taxon>
    </lineage>
</organism>
<keyword evidence="19" id="KW-0289">Folate biosynthesis</keyword>
<dbReference type="Gene3D" id="3.20.20.20">
    <property type="entry name" value="Dihydropteroate synthase-like"/>
    <property type="match status" value="1"/>
</dbReference>
<comment type="pathway">
    <text evidence="6">Cofactor biosynthesis; tetrahydrofolate biosynthesis; 2-amino-4-hydroxy-6-hydroxymethyl-7,8-dihydropteridine diphosphate from 7,8-dihydroneopterin triphosphate: step 3/4.</text>
</comment>
<dbReference type="NCBIfam" id="TIGR01496">
    <property type="entry name" value="DHPS"/>
    <property type="match status" value="1"/>
</dbReference>
<keyword evidence="16" id="KW-0418">Kinase</keyword>
<dbReference type="GO" id="GO:0004156">
    <property type="term" value="F:dihydropteroate synthase activity"/>
    <property type="evidence" value="ECO:0007669"/>
    <property type="project" value="UniProtKB-EC"/>
</dbReference>
<evidence type="ECO:0000256" key="6">
    <source>
        <dbReference type="ARBA" id="ARBA00005013"/>
    </source>
</evidence>
<dbReference type="OrthoDB" id="615426at2759"/>
<evidence type="ECO:0000259" key="26">
    <source>
        <dbReference type="PROSITE" id="PS50972"/>
    </source>
</evidence>
<evidence type="ECO:0000313" key="28">
    <source>
        <dbReference type="Proteomes" id="UP001150925"/>
    </source>
</evidence>
<keyword evidence="18" id="KW-0460">Magnesium</keyword>
<comment type="similarity">
    <text evidence="9">In the C-terminal section; belongs to the DHPS family.</text>
</comment>
<evidence type="ECO:0000256" key="24">
    <source>
        <dbReference type="ARBA" id="ARBA00068111"/>
    </source>
</evidence>
<dbReference type="GO" id="GO:0046872">
    <property type="term" value="F:metal ion binding"/>
    <property type="evidence" value="ECO:0007669"/>
    <property type="project" value="UniProtKB-KW"/>
</dbReference>
<comment type="similarity">
    <text evidence="8">In the N-terminal section; belongs to the DHNA family.</text>
</comment>
<feature type="compositionally biased region" description="Polar residues" evidence="25">
    <location>
        <begin position="126"/>
        <end position="135"/>
    </location>
</feature>
<feature type="region of interest" description="Disordered" evidence="25">
    <location>
        <begin position="119"/>
        <end position="141"/>
    </location>
</feature>
<evidence type="ECO:0000256" key="3">
    <source>
        <dbReference type="ARBA" id="ARBA00001353"/>
    </source>
</evidence>
<evidence type="ECO:0000256" key="11">
    <source>
        <dbReference type="ARBA" id="ARBA00013043"/>
    </source>
</evidence>
<keyword evidence="15" id="KW-0547">Nucleotide-binding</keyword>
<dbReference type="CDD" id="cd00739">
    <property type="entry name" value="DHPS"/>
    <property type="match status" value="1"/>
</dbReference>
<evidence type="ECO:0000256" key="13">
    <source>
        <dbReference type="ARBA" id="ARBA00022679"/>
    </source>
</evidence>
<dbReference type="GO" id="GO:0005740">
    <property type="term" value="C:mitochondrial envelope"/>
    <property type="evidence" value="ECO:0007669"/>
    <property type="project" value="TreeGrafter"/>
</dbReference>
<dbReference type="GO" id="GO:0005524">
    <property type="term" value="F:ATP binding"/>
    <property type="evidence" value="ECO:0007669"/>
    <property type="project" value="UniProtKB-KW"/>
</dbReference>
<dbReference type="NCBIfam" id="TIGR00526">
    <property type="entry name" value="folB_dom"/>
    <property type="match status" value="2"/>
</dbReference>
<evidence type="ECO:0000256" key="9">
    <source>
        <dbReference type="ARBA" id="ARBA00009951"/>
    </source>
</evidence>
<proteinExistence type="inferred from homology"/>
<comment type="similarity">
    <text evidence="22">In the central section; belongs to the HPPK family.</text>
</comment>
<evidence type="ECO:0000256" key="10">
    <source>
        <dbReference type="ARBA" id="ARBA00012458"/>
    </source>
</evidence>
<evidence type="ECO:0000256" key="1">
    <source>
        <dbReference type="ARBA" id="ARBA00000012"/>
    </source>
</evidence>
<evidence type="ECO:0000256" key="19">
    <source>
        <dbReference type="ARBA" id="ARBA00022909"/>
    </source>
</evidence>
<dbReference type="CDD" id="cd00534">
    <property type="entry name" value="DHNA_DHNTPE"/>
    <property type="match status" value="2"/>
</dbReference>
<dbReference type="SUPFAM" id="SSF55620">
    <property type="entry name" value="Tetrahydrobiopterin biosynthesis enzymes-like"/>
    <property type="match status" value="2"/>
</dbReference>
<evidence type="ECO:0000256" key="14">
    <source>
        <dbReference type="ARBA" id="ARBA00022723"/>
    </source>
</evidence>
<evidence type="ECO:0000256" key="16">
    <source>
        <dbReference type="ARBA" id="ARBA00022777"/>
    </source>
</evidence>
<evidence type="ECO:0000256" key="2">
    <source>
        <dbReference type="ARBA" id="ARBA00000198"/>
    </source>
</evidence>
<dbReference type="AlphaFoldDB" id="A0A9W8AVT5"/>
<dbReference type="Gene3D" id="3.30.1130.10">
    <property type="match status" value="2"/>
</dbReference>
<evidence type="ECO:0000256" key="22">
    <source>
        <dbReference type="ARBA" id="ARBA00061548"/>
    </source>
</evidence>
<comment type="catalytic activity">
    <reaction evidence="1">
        <text>(7,8-dihydropterin-6-yl)methyl diphosphate + 4-aminobenzoate = 7,8-dihydropteroate + diphosphate</text>
        <dbReference type="Rhea" id="RHEA:19949"/>
        <dbReference type="ChEBI" id="CHEBI:17836"/>
        <dbReference type="ChEBI" id="CHEBI:17839"/>
        <dbReference type="ChEBI" id="CHEBI:33019"/>
        <dbReference type="ChEBI" id="CHEBI:72950"/>
        <dbReference type="EC" id="2.5.1.15"/>
    </reaction>
</comment>
<comment type="catalytic activity">
    <reaction evidence="3">
        <text>7,8-dihydroneopterin = 6-hydroxymethyl-7,8-dihydropterin + glycolaldehyde</text>
        <dbReference type="Rhea" id="RHEA:10540"/>
        <dbReference type="ChEBI" id="CHEBI:17001"/>
        <dbReference type="ChEBI" id="CHEBI:17071"/>
        <dbReference type="ChEBI" id="CHEBI:44841"/>
        <dbReference type="EC" id="4.1.2.25"/>
    </reaction>
</comment>